<proteinExistence type="predicted"/>
<dbReference type="EMBL" id="PGCI01000020">
    <property type="protein sequence ID" value="PLW48909.1"/>
    <property type="molecule type" value="Genomic_DNA"/>
</dbReference>
<sequence length="116" mass="12657">MTPQNALLQACSTSNTIPVSKFPSMSNGPVVSNNSGKRCGEILLIDPFPLLVLQPAPRPQYKDAFCSTNNRPSLPGNPPSGSYVNSISVHRAIHSHYTNHYYWRPEAAAELPLTIP</sequence>
<gene>
    <name evidence="1" type="ORF">PCASD_02846</name>
</gene>
<protein>
    <submittedName>
        <fullName evidence="1">Uncharacterized protein</fullName>
    </submittedName>
</protein>
<organism evidence="1 2">
    <name type="scientific">Puccinia coronata f. sp. avenae</name>
    <dbReference type="NCBI Taxonomy" id="200324"/>
    <lineage>
        <taxon>Eukaryota</taxon>
        <taxon>Fungi</taxon>
        <taxon>Dikarya</taxon>
        <taxon>Basidiomycota</taxon>
        <taxon>Pucciniomycotina</taxon>
        <taxon>Pucciniomycetes</taxon>
        <taxon>Pucciniales</taxon>
        <taxon>Pucciniaceae</taxon>
        <taxon>Puccinia</taxon>
    </lineage>
</organism>
<comment type="caution">
    <text evidence="1">The sequence shown here is derived from an EMBL/GenBank/DDBJ whole genome shotgun (WGS) entry which is preliminary data.</text>
</comment>
<name>A0A2N5VFY4_9BASI</name>
<reference evidence="1 2" key="1">
    <citation type="submission" date="2017-11" db="EMBL/GenBank/DDBJ databases">
        <title>De novo assembly and phasing of dikaryotic genomes from two isolates of Puccinia coronata f. sp. avenae, the causal agent of oat crown rust.</title>
        <authorList>
            <person name="Miller M.E."/>
            <person name="Zhang Y."/>
            <person name="Omidvar V."/>
            <person name="Sperschneider J."/>
            <person name="Schwessinger B."/>
            <person name="Raley C."/>
            <person name="Palmer J.M."/>
            <person name="Garnica D."/>
            <person name="Upadhyaya N."/>
            <person name="Rathjen J."/>
            <person name="Taylor J.M."/>
            <person name="Park R.F."/>
            <person name="Dodds P.N."/>
            <person name="Hirsch C.D."/>
            <person name="Kianian S.F."/>
            <person name="Figueroa M."/>
        </authorList>
    </citation>
    <scope>NUCLEOTIDE SEQUENCE [LARGE SCALE GENOMIC DNA]</scope>
    <source>
        <strain evidence="1">12SD80</strain>
    </source>
</reference>
<dbReference type="Proteomes" id="UP000235392">
    <property type="component" value="Unassembled WGS sequence"/>
</dbReference>
<dbReference type="AlphaFoldDB" id="A0A2N5VFY4"/>
<evidence type="ECO:0000313" key="2">
    <source>
        <dbReference type="Proteomes" id="UP000235392"/>
    </source>
</evidence>
<accession>A0A2N5VFY4</accession>
<evidence type="ECO:0000313" key="1">
    <source>
        <dbReference type="EMBL" id="PLW48909.1"/>
    </source>
</evidence>